<protein>
    <submittedName>
        <fullName evidence="1">Uncharacterized protein</fullName>
    </submittedName>
</protein>
<organism evidence="1 2">
    <name type="scientific">Gregarina niphandrodes</name>
    <name type="common">Septate eugregarine</name>
    <dbReference type="NCBI Taxonomy" id="110365"/>
    <lineage>
        <taxon>Eukaryota</taxon>
        <taxon>Sar</taxon>
        <taxon>Alveolata</taxon>
        <taxon>Apicomplexa</taxon>
        <taxon>Conoidasida</taxon>
        <taxon>Gregarinasina</taxon>
        <taxon>Eugregarinorida</taxon>
        <taxon>Gregarinidae</taxon>
        <taxon>Gregarina</taxon>
    </lineage>
</organism>
<dbReference type="EMBL" id="AFNH02000888">
    <property type="protein sequence ID" value="EZG55033.1"/>
    <property type="molecule type" value="Genomic_DNA"/>
</dbReference>
<evidence type="ECO:0000313" key="1">
    <source>
        <dbReference type="EMBL" id="EZG55033.1"/>
    </source>
</evidence>
<accession>A0A023B2L8</accession>
<keyword evidence="2" id="KW-1185">Reference proteome</keyword>
<dbReference type="VEuPathDB" id="CryptoDB:GNI_119500"/>
<evidence type="ECO:0000313" key="2">
    <source>
        <dbReference type="Proteomes" id="UP000019763"/>
    </source>
</evidence>
<sequence length="219" mass="24585">MKTNVCGEASGLKLSGLLSVLYTDGGEQTNLEGCTAKVPMIDGLKSCPPLEVLVVADSKDLEKPIERFHLVQDSVRLLVLPPKDECLGDLPAFEFENERRQKKQSRIELDERAGLLETRAVDYHRAVDSLATSIWQGLVAPKNPLDALDQPVADRIFEDIIPRTMAPAQAVKSTSRPFIKKWRSVTRDDLLWKQHLSPQEVNSKMHEPEYNDLMALNNI</sequence>
<comment type="caution">
    <text evidence="1">The sequence shown here is derived from an EMBL/GenBank/DDBJ whole genome shotgun (WGS) entry which is preliminary data.</text>
</comment>
<name>A0A023B2L8_GRENI</name>
<proteinExistence type="predicted"/>
<dbReference type="Proteomes" id="UP000019763">
    <property type="component" value="Unassembled WGS sequence"/>
</dbReference>
<dbReference type="AlphaFoldDB" id="A0A023B2L8"/>
<gene>
    <name evidence="1" type="ORF">GNI_119500</name>
</gene>
<dbReference type="GeneID" id="22914242"/>
<reference evidence="1" key="1">
    <citation type="submission" date="2013-12" db="EMBL/GenBank/DDBJ databases">
        <authorList>
            <person name="Omoto C.K."/>
            <person name="Sibley D."/>
            <person name="Venepally P."/>
            <person name="Hadjithomas M."/>
            <person name="Karamycheva S."/>
            <person name="Brunk B."/>
            <person name="Roos D."/>
            <person name="Caler E."/>
            <person name="Lorenzi H."/>
        </authorList>
    </citation>
    <scope>NUCLEOTIDE SEQUENCE</scope>
</reference>
<dbReference type="RefSeq" id="XP_011131821.1">
    <property type="nucleotide sequence ID" value="XM_011133519.1"/>
</dbReference>
<feature type="non-terminal residue" evidence="1">
    <location>
        <position position="219"/>
    </location>
</feature>